<keyword evidence="10" id="KW-0472">Membrane</keyword>
<feature type="transmembrane region" description="Helical" evidence="10">
    <location>
        <begin position="9"/>
        <end position="28"/>
    </location>
</feature>
<protein>
    <recommendedName>
        <fullName evidence="2">histidine kinase</fullName>
        <ecNumber evidence="2">2.7.13.3</ecNumber>
    </recommendedName>
</protein>
<dbReference type="CDD" id="cd00082">
    <property type="entry name" value="HisKA"/>
    <property type="match status" value="1"/>
</dbReference>
<feature type="domain" description="Histidine kinase" evidence="11">
    <location>
        <begin position="259"/>
        <end position="475"/>
    </location>
</feature>
<dbReference type="PRINTS" id="PR00344">
    <property type="entry name" value="BCTRLSENSOR"/>
</dbReference>
<dbReference type="InterPro" id="IPR003594">
    <property type="entry name" value="HATPase_dom"/>
</dbReference>
<dbReference type="Pfam" id="PF02518">
    <property type="entry name" value="HATPase_c"/>
    <property type="match status" value="1"/>
</dbReference>
<dbReference type="InterPro" id="IPR005467">
    <property type="entry name" value="His_kinase_dom"/>
</dbReference>
<evidence type="ECO:0000256" key="2">
    <source>
        <dbReference type="ARBA" id="ARBA00012438"/>
    </source>
</evidence>
<gene>
    <name evidence="12" type="ordered locus">Sulku_0357</name>
</gene>
<dbReference type="RefSeq" id="WP_013459221.1">
    <property type="nucleotide sequence ID" value="NC_014762.1"/>
</dbReference>
<dbReference type="AlphaFoldDB" id="E4TZ25"/>
<evidence type="ECO:0000259" key="11">
    <source>
        <dbReference type="PROSITE" id="PS50109"/>
    </source>
</evidence>
<evidence type="ECO:0000256" key="6">
    <source>
        <dbReference type="ARBA" id="ARBA00022777"/>
    </source>
</evidence>
<keyword evidence="7" id="KW-0067">ATP-binding</keyword>
<dbReference type="SUPFAM" id="SSF47384">
    <property type="entry name" value="Homodimeric domain of signal transducing histidine kinase"/>
    <property type="match status" value="1"/>
</dbReference>
<keyword evidence="13" id="KW-1185">Reference proteome</keyword>
<evidence type="ECO:0000256" key="9">
    <source>
        <dbReference type="SAM" id="Coils"/>
    </source>
</evidence>
<dbReference type="HOGENOM" id="CLU_000445_133_4_7"/>
<dbReference type="Proteomes" id="UP000008721">
    <property type="component" value="Chromosome"/>
</dbReference>
<accession>E4TZ25</accession>
<dbReference type="EMBL" id="CP002355">
    <property type="protein sequence ID" value="ADR33024.1"/>
    <property type="molecule type" value="Genomic_DNA"/>
</dbReference>
<evidence type="ECO:0000313" key="13">
    <source>
        <dbReference type="Proteomes" id="UP000008721"/>
    </source>
</evidence>
<keyword evidence="4" id="KW-0808">Transferase</keyword>
<dbReference type="Gene3D" id="1.10.287.130">
    <property type="match status" value="1"/>
</dbReference>
<organism evidence="12 13">
    <name type="scientific">Sulfuricurvum kujiense (strain ATCC BAA-921 / DSM 16994 / JCM 11577 / YK-1)</name>
    <dbReference type="NCBI Taxonomy" id="709032"/>
    <lineage>
        <taxon>Bacteria</taxon>
        <taxon>Pseudomonadati</taxon>
        <taxon>Campylobacterota</taxon>
        <taxon>Epsilonproteobacteria</taxon>
        <taxon>Campylobacterales</taxon>
        <taxon>Sulfurimonadaceae</taxon>
        <taxon>Sulfuricurvum</taxon>
    </lineage>
</organism>
<dbReference type="InterPro" id="IPR003661">
    <property type="entry name" value="HisK_dim/P_dom"/>
</dbReference>
<dbReference type="InterPro" id="IPR036890">
    <property type="entry name" value="HATPase_C_sf"/>
</dbReference>
<name>E4TZ25_SULKY</name>
<keyword evidence="6 12" id="KW-0418">Kinase</keyword>
<dbReference type="eggNOG" id="COG4191">
    <property type="taxonomic scope" value="Bacteria"/>
</dbReference>
<dbReference type="PROSITE" id="PS50109">
    <property type="entry name" value="HIS_KIN"/>
    <property type="match status" value="1"/>
</dbReference>
<feature type="transmembrane region" description="Helical" evidence="10">
    <location>
        <begin position="141"/>
        <end position="163"/>
    </location>
</feature>
<evidence type="ECO:0000256" key="5">
    <source>
        <dbReference type="ARBA" id="ARBA00022741"/>
    </source>
</evidence>
<dbReference type="GO" id="GO:0000155">
    <property type="term" value="F:phosphorelay sensor kinase activity"/>
    <property type="evidence" value="ECO:0007669"/>
    <property type="project" value="InterPro"/>
</dbReference>
<comment type="catalytic activity">
    <reaction evidence="1">
        <text>ATP + protein L-histidine = ADP + protein N-phospho-L-histidine.</text>
        <dbReference type="EC" id="2.7.13.3"/>
    </reaction>
</comment>
<sequence>MTQTLIGKFAWVFWLLYIAVIAPIYIFVQVNVSSVLNESEKAKIELIIQTLKPIISTYLTFDQTDMLNDTMRTFFQNPNIKDVSLVDVNQNIIFERHYPHSNIHKTITLTTPVIDSITHQTQATLIISYSNNFVHDLQYKLFTQLIVLSLFALLIFTITYIYFRKQFFVLRLLANWMGDYSIHKASEPFKSDNNNTEILTITSSANKMVETIEDYRVQMEEINNELEMRVENEIIQRREKEQLLIHQSRLAAMGEMIESIAHQWRQPLNIIGLAVADMNMKRALGSLGEQELEKNTAIIDNNLQFMSNTIDDFRNFFNMDKESLNFSPVQPIHEIFSLLDEQLRYANITYLIHENCNQEIFGVVNEFKQVILNIINNAQDAIKSRKNQIGGKIEITLRCDINYLYIDISDTGGGVPIKIVERIFEPYFTTKLHNKGTGIGLYMSKVIIEQHFEGSLSVSNTDDGALFTITMPLKHT</sequence>
<dbReference type="EC" id="2.7.13.3" evidence="2"/>
<dbReference type="KEGG" id="sku:Sulku_0357"/>
<keyword evidence="8" id="KW-0902">Two-component regulatory system</keyword>
<dbReference type="InterPro" id="IPR036097">
    <property type="entry name" value="HisK_dim/P_sf"/>
</dbReference>
<evidence type="ECO:0000256" key="10">
    <source>
        <dbReference type="SAM" id="Phobius"/>
    </source>
</evidence>
<feature type="coiled-coil region" evidence="9">
    <location>
        <begin position="205"/>
        <end position="243"/>
    </location>
</feature>
<reference evidence="12 13" key="1">
    <citation type="journal article" date="2012" name="Stand. Genomic Sci.">
        <title>Complete genome sequence of the sulfur compounds oxidizing chemolithoautotroph Sulfuricurvum kujiense type strain (YK-1(T)).</title>
        <authorList>
            <person name="Han C."/>
            <person name="Kotsyurbenko O."/>
            <person name="Chertkov O."/>
            <person name="Held B."/>
            <person name="Lapidus A."/>
            <person name="Nolan M."/>
            <person name="Lucas S."/>
            <person name="Hammon N."/>
            <person name="Deshpande S."/>
            <person name="Cheng J.F."/>
            <person name="Tapia R."/>
            <person name="Goodwin L.A."/>
            <person name="Pitluck S."/>
            <person name="Liolios K."/>
            <person name="Pagani I."/>
            <person name="Ivanova N."/>
            <person name="Mavromatis K."/>
            <person name="Mikhailova N."/>
            <person name="Pati A."/>
            <person name="Chen A."/>
            <person name="Palaniappan K."/>
            <person name="Land M."/>
            <person name="Hauser L."/>
            <person name="Chang Y.J."/>
            <person name="Jeffries C.D."/>
            <person name="Brambilla E.M."/>
            <person name="Rohde M."/>
            <person name="Spring S."/>
            <person name="Sikorski J."/>
            <person name="Goker M."/>
            <person name="Woyke T."/>
            <person name="Bristow J."/>
            <person name="Eisen J.A."/>
            <person name="Markowitz V."/>
            <person name="Hugenholtz P."/>
            <person name="Kyrpides N.C."/>
            <person name="Klenk H.P."/>
            <person name="Detter J.C."/>
        </authorList>
    </citation>
    <scope>NUCLEOTIDE SEQUENCE [LARGE SCALE GENOMIC DNA]</scope>
    <source>
        <strain evidence="13">ATCC BAA-921 / DSM 16994 / JCM 11577 / YK-1</strain>
    </source>
</reference>
<evidence type="ECO:0000256" key="7">
    <source>
        <dbReference type="ARBA" id="ARBA00022840"/>
    </source>
</evidence>
<dbReference type="Gene3D" id="3.30.565.10">
    <property type="entry name" value="Histidine kinase-like ATPase, C-terminal domain"/>
    <property type="match status" value="1"/>
</dbReference>
<evidence type="ECO:0000256" key="8">
    <source>
        <dbReference type="ARBA" id="ARBA00023012"/>
    </source>
</evidence>
<dbReference type="OrthoDB" id="9799273at2"/>
<dbReference type="PANTHER" id="PTHR43065">
    <property type="entry name" value="SENSOR HISTIDINE KINASE"/>
    <property type="match status" value="1"/>
</dbReference>
<keyword evidence="10" id="KW-1133">Transmembrane helix</keyword>
<evidence type="ECO:0000256" key="4">
    <source>
        <dbReference type="ARBA" id="ARBA00022679"/>
    </source>
</evidence>
<evidence type="ECO:0000313" key="12">
    <source>
        <dbReference type="EMBL" id="ADR33024.1"/>
    </source>
</evidence>
<dbReference type="GO" id="GO:0005524">
    <property type="term" value="F:ATP binding"/>
    <property type="evidence" value="ECO:0007669"/>
    <property type="project" value="UniProtKB-KW"/>
</dbReference>
<dbReference type="SMART" id="SM00387">
    <property type="entry name" value="HATPase_c"/>
    <property type="match status" value="1"/>
</dbReference>
<keyword evidence="5" id="KW-0547">Nucleotide-binding</keyword>
<evidence type="ECO:0000256" key="3">
    <source>
        <dbReference type="ARBA" id="ARBA00022553"/>
    </source>
</evidence>
<keyword evidence="9" id="KW-0175">Coiled coil</keyword>
<proteinExistence type="predicted"/>
<dbReference type="InterPro" id="IPR004358">
    <property type="entry name" value="Sig_transdc_His_kin-like_C"/>
</dbReference>
<evidence type="ECO:0000256" key="1">
    <source>
        <dbReference type="ARBA" id="ARBA00000085"/>
    </source>
</evidence>
<dbReference type="PANTHER" id="PTHR43065:SF10">
    <property type="entry name" value="PEROXIDE STRESS-ACTIVATED HISTIDINE KINASE MAK3"/>
    <property type="match status" value="1"/>
</dbReference>
<keyword evidence="3" id="KW-0597">Phosphoprotein</keyword>
<dbReference type="STRING" id="709032.Sulku_0357"/>
<keyword evidence="10" id="KW-0812">Transmembrane</keyword>
<dbReference type="SUPFAM" id="SSF55874">
    <property type="entry name" value="ATPase domain of HSP90 chaperone/DNA topoisomerase II/histidine kinase"/>
    <property type="match status" value="1"/>
</dbReference>